<dbReference type="EMBL" id="VCAZ01000008">
    <property type="protein sequence ID" value="TSK28127.1"/>
    <property type="molecule type" value="Genomic_DNA"/>
</dbReference>
<dbReference type="Gene3D" id="2.30.30.40">
    <property type="entry name" value="SH3 Domains"/>
    <property type="match status" value="2"/>
</dbReference>
<feature type="compositionally biased region" description="Basic and acidic residues" evidence="3">
    <location>
        <begin position="58"/>
        <end position="70"/>
    </location>
</feature>
<dbReference type="PANTHER" id="PTHR22834:SF9">
    <property type="entry name" value="RHO GUANINE NUCLEOTIDE EXCHANGE FACTOR 37"/>
    <property type="match status" value="1"/>
</dbReference>
<dbReference type="GO" id="GO:0005085">
    <property type="term" value="F:guanyl-nucleotide exchange factor activity"/>
    <property type="evidence" value="ECO:0007669"/>
    <property type="project" value="InterPro"/>
</dbReference>
<gene>
    <name evidence="6" type="ORF">Baya_2314</name>
</gene>
<dbReference type="CDD" id="cd11941">
    <property type="entry name" value="SH3_ARHGEF37_C2"/>
    <property type="match status" value="1"/>
</dbReference>
<dbReference type="Pfam" id="PF07653">
    <property type="entry name" value="SH3_2"/>
    <property type="match status" value="1"/>
</dbReference>
<accession>A0A556TNL1</accession>
<dbReference type="Pfam" id="PF00621">
    <property type="entry name" value="RhoGEF"/>
    <property type="match status" value="1"/>
</dbReference>
<dbReference type="PROSITE" id="PS50002">
    <property type="entry name" value="SH3"/>
    <property type="match status" value="2"/>
</dbReference>
<dbReference type="AlphaFoldDB" id="A0A556TNL1"/>
<dbReference type="InterPro" id="IPR027267">
    <property type="entry name" value="AH/BAR_dom_sf"/>
</dbReference>
<dbReference type="SUPFAM" id="SSF50044">
    <property type="entry name" value="SH3-domain"/>
    <property type="match status" value="2"/>
</dbReference>
<dbReference type="SMART" id="SM00325">
    <property type="entry name" value="RhoGEF"/>
    <property type="match status" value="1"/>
</dbReference>
<dbReference type="OrthoDB" id="6244550at2759"/>
<dbReference type="PROSITE" id="PS50010">
    <property type="entry name" value="DH_2"/>
    <property type="match status" value="1"/>
</dbReference>
<feature type="domain" description="SH3" evidence="4">
    <location>
        <begin position="549"/>
        <end position="612"/>
    </location>
</feature>
<dbReference type="Pfam" id="PF14604">
    <property type="entry name" value="SH3_9"/>
    <property type="match status" value="1"/>
</dbReference>
<dbReference type="FunFam" id="1.20.900.10:FF:000063">
    <property type="entry name" value="Rho guanine nucleotide exchange factor (GEF) 37"/>
    <property type="match status" value="1"/>
</dbReference>
<dbReference type="InterPro" id="IPR051492">
    <property type="entry name" value="Dynamin-Rho_GEF"/>
</dbReference>
<feature type="domain" description="SH3" evidence="4">
    <location>
        <begin position="650"/>
        <end position="713"/>
    </location>
</feature>
<evidence type="ECO:0000313" key="7">
    <source>
        <dbReference type="Proteomes" id="UP000319801"/>
    </source>
</evidence>
<dbReference type="PANTHER" id="PTHR22834">
    <property type="entry name" value="NUCLEAR FUSION PROTEIN FUS2"/>
    <property type="match status" value="1"/>
</dbReference>
<dbReference type="InterPro" id="IPR035899">
    <property type="entry name" value="DBL_dom_sf"/>
</dbReference>
<proteinExistence type="predicted"/>
<dbReference type="SUPFAM" id="SSF48065">
    <property type="entry name" value="DBL homology domain (DH-domain)"/>
    <property type="match status" value="1"/>
</dbReference>
<feature type="region of interest" description="Disordered" evidence="3">
    <location>
        <begin position="615"/>
        <end position="636"/>
    </location>
</feature>
<dbReference type="GO" id="GO:0005737">
    <property type="term" value="C:cytoplasm"/>
    <property type="evidence" value="ECO:0007669"/>
    <property type="project" value="TreeGrafter"/>
</dbReference>
<dbReference type="Gene3D" id="1.20.1270.60">
    <property type="entry name" value="Arfaptin homology (AH) domain/BAR domain"/>
    <property type="match status" value="1"/>
</dbReference>
<protein>
    <submittedName>
        <fullName evidence="6">Rho guanine nucleotide exchange factor 37</fullName>
    </submittedName>
</protein>
<name>A0A556TNL1_BAGYA</name>
<dbReference type="Gene3D" id="1.20.900.10">
    <property type="entry name" value="Dbl homology (DH) domain"/>
    <property type="match status" value="1"/>
</dbReference>
<dbReference type="FunFam" id="2.30.30.40:FF:000174">
    <property type="entry name" value="rho guanine nucleotide exchange factor 37"/>
    <property type="match status" value="1"/>
</dbReference>
<dbReference type="InterPro" id="IPR001452">
    <property type="entry name" value="SH3_domain"/>
</dbReference>
<feature type="region of interest" description="Disordered" evidence="3">
    <location>
        <begin position="1"/>
        <end position="72"/>
    </location>
</feature>
<dbReference type="InterPro" id="IPR036028">
    <property type="entry name" value="SH3-like_dom_sf"/>
</dbReference>
<keyword evidence="7" id="KW-1185">Reference proteome</keyword>
<evidence type="ECO:0000256" key="1">
    <source>
        <dbReference type="ARBA" id="ARBA00022443"/>
    </source>
</evidence>
<dbReference type="SMART" id="SM00326">
    <property type="entry name" value="SH3"/>
    <property type="match status" value="2"/>
</dbReference>
<dbReference type="InterPro" id="IPR000219">
    <property type="entry name" value="DH_dom"/>
</dbReference>
<evidence type="ECO:0000256" key="3">
    <source>
        <dbReference type="SAM" id="MobiDB-lite"/>
    </source>
</evidence>
<reference evidence="6 7" key="1">
    <citation type="journal article" date="2019" name="Genome Biol. Evol.">
        <title>Whole-Genome Sequencing of the Giant Devil Catfish, Bagarius yarrelli.</title>
        <authorList>
            <person name="Jiang W."/>
            <person name="Lv Y."/>
            <person name="Cheng L."/>
            <person name="Yang K."/>
            <person name="Chao B."/>
            <person name="Wang X."/>
            <person name="Li Y."/>
            <person name="Pan X."/>
            <person name="You X."/>
            <person name="Zhang Y."/>
            <person name="Yang J."/>
            <person name="Li J."/>
            <person name="Zhang X."/>
            <person name="Liu S."/>
            <person name="Sun C."/>
            <person name="Yang J."/>
            <person name="Shi Q."/>
        </authorList>
    </citation>
    <scope>NUCLEOTIDE SEQUENCE [LARGE SCALE GENOMIC DNA]</scope>
    <source>
        <strain evidence="6">JWS20170419001</strain>
        <tissue evidence="6">Muscle</tissue>
    </source>
</reference>
<dbReference type="FunFam" id="2.30.30.40:FF:000177">
    <property type="entry name" value="Rho guanine nucleotide exchange factor (GEF) 37"/>
    <property type="match status" value="1"/>
</dbReference>
<keyword evidence="1 2" id="KW-0728">SH3 domain</keyword>
<feature type="domain" description="DH" evidence="5">
    <location>
        <begin position="72"/>
        <end position="259"/>
    </location>
</feature>
<evidence type="ECO:0000256" key="2">
    <source>
        <dbReference type="PROSITE-ProRule" id="PRU00192"/>
    </source>
</evidence>
<dbReference type="Proteomes" id="UP000319801">
    <property type="component" value="Unassembled WGS sequence"/>
</dbReference>
<organism evidence="6 7">
    <name type="scientific">Bagarius yarrelli</name>
    <name type="common">Goonch</name>
    <name type="synonym">Bagrus yarrelli</name>
    <dbReference type="NCBI Taxonomy" id="175774"/>
    <lineage>
        <taxon>Eukaryota</taxon>
        <taxon>Metazoa</taxon>
        <taxon>Chordata</taxon>
        <taxon>Craniata</taxon>
        <taxon>Vertebrata</taxon>
        <taxon>Euteleostomi</taxon>
        <taxon>Actinopterygii</taxon>
        <taxon>Neopterygii</taxon>
        <taxon>Teleostei</taxon>
        <taxon>Ostariophysi</taxon>
        <taxon>Siluriformes</taxon>
        <taxon>Sisoridae</taxon>
        <taxon>Sisorinae</taxon>
        <taxon>Bagarius</taxon>
    </lineage>
</organism>
<dbReference type="SUPFAM" id="SSF103657">
    <property type="entry name" value="BAR/IMD domain-like"/>
    <property type="match status" value="1"/>
</dbReference>
<comment type="caution">
    <text evidence="6">The sequence shown here is derived from an EMBL/GenBank/DDBJ whole genome shotgun (WGS) entry which is preliminary data.</text>
</comment>
<evidence type="ECO:0000313" key="6">
    <source>
        <dbReference type="EMBL" id="TSK28127.1"/>
    </source>
</evidence>
<sequence>MERRLGRLSRQGTSEELPELKEETTEVFSHTPVVAVEEVDRAVEESAEDEDGGRKRKTAQEEAAERERNAQRQSMAIQEFVDTERNYLKHLQVCTVTIRGNLERLQPPLANLEGMFQHIDKVMEVSGQLLSLLDQAEVKPGDPQYIETLCGSFLHLTQDIETAYKEYLSNYNNITAIENGYKQKEEQWLEMVKVIKSSAPDVNASTLSFFLVMPVQRIARYPLLLQTIQKHTDPQHPAYSLLEHTAHIAVRLNCRINEYKRFREVADKYKKTENLTIKDKINRLSGHSIAKKTARLGQYIKHETGIVPKLKDEEFDALAGFFFVLDKGVGDLHANMTTYLFHLQRFLSCSPEEADLDLEGEKTALFSKEISVALRQWIFPVYEARLKTLVFKPLSSLHELMAGPRNLIRKREDKLLDFEMIEEKSSLNYDKQTIANTYKTINTLLLNELPQFNAKALQLLWASLGAFISLQKDLVMDMEQIATSFMHELPHNYMDHNAFWEWAESSVLEGARKLEKLCQSVQDELNAPIVQPVVTVSERRLKDLIDKHGPEKLYQLTGSVVASRDLDLTLNKGELVAVISEMDSRRDRRRWLVDAGGPRGYVPASKLTRYNHVSMAQPPPSPHLSATPRGPGTRRHSYTPGIQPVITMTKPCFQVFAGYDFTARSSHELSLQSGEPVRVVEPHDKRGNPEWSLVEARGQRGYVPSNYLAILPTVVASPTLPYH</sequence>
<dbReference type="InterPro" id="IPR035636">
    <property type="entry name" value="ARHGEF37_SH3_2"/>
</dbReference>
<evidence type="ECO:0000259" key="4">
    <source>
        <dbReference type="PROSITE" id="PS50002"/>
    </source>
</evidence>
<evidence type="ECO:0000259" key="5">
    <source>
        <dbReference type="PROSITE" id="PS50010"/>
    </source>
</evidence>